<dbReference type="SUPFAM" id="SSF56112">
    <property type="entry name" value="Protein kinase-like (PK-like)"/>
    <property type="match status" value="1"/>
</dbReference>
<dbReference type="OrthoDB" id="3256376at2759"/>
<keyword evidence="2 7" id="KW-0547">Nucleotide-binding</keyword>
<dbReference type="FunFam" id="3.30.200.20:FF:000586">
    <property type="entry name" value="Receptor protein-tyrosine kinase"/>
    <property type="match status" value="1"/>
</dbReference>
<dbReference type="OMA" id="NGYECHA"/>
<evidence type="ECO:0000256" key="4">
    <source>
        <dbReference type="ARBA" id="ARBA00022840"/>
    </source>
</evidence>
<evidence type="ECO:0000256" key="8">
    <source>
        <dbReference type="PIRSR" id="PIRSR000615-3"/>
    </source>
</evidence>
<evidence type="ECO:0000313" key="11">
    <source>
        <dbReference type="EMBL" id="OXA47685.1"/>
    </source>
</evidence>
<dbReference type="Pfam" id="PF07714">
    <property type="entry name" value="PK_Tyr_Ser-Thr"/>
    <property type="match status" value="1"/>
</dbReference>
<dbReference type="CDD" id="cd00192">
    <property type="entry name" value="PTKc"/>
    <property type="match status" value="1"/>
</dbReference>
<dbReference type="PANTHER" id="PTHR24416">
    <property type="entry name" value="TYROSINE-PROTEIN KINASE RECEPTOR"/>
    <property type="match status" value="1"/>
</dbReference>
<dbReference type="PROSITE" id="PS50011">
    <property type="entry name" value="PROTEIN_KINASE_DOM"/>
    <property type="match status" value="1"/>
</dbReference>
<dbReference type="PROSITE" id="PS00109">
    <property type="entry name" value="PROTEIN_KINASE_TYR"/>
    <property type="match status" value="1"/>
</dbReference>
<keyword evidence="5" id="KW-0829">Tyrosine-protein kinase</keyword>
<dbReference type="PRINTS" id="PR00109">
    <property type="entry name" value="TYRKINASE"/>
</dbReference>
<proteinExistence type="predicted"/>
<evidence type="ECO:0000256" key="7">
    <source>
        <dbReference type="PIRSR" id="PIRSR000615-2"/>
    </source>
</evidence>
<dbReference type="InterPro" id="IPR000719">
    <property type="entry name" value="Prot_kinase_dom"/>
</dbReference>
<dbReference type="GO" id="GO:0043235">
    <property type="term" value="C:receptor complex"/>
    <property type="evidence" value="ECO:0007669"/>
    <property type="project" value="TreeGrafter"/>
</dbReference>
<name>A0A226DQ98_FOLCA</name>
<dbReference type="Gene3D" id="3.30.200.20">
    <property type="entry name" value="Phosphorylase Kinase, domain 1"/>
    <property type="match status" value="1"/>
</dbReference>
<feature type="binding site" evidence="8">
    <location>
        <position position="357"/>
    </location>
    <ligand>
        <name>Mg(2+)</name>
        <dbReference type="ChEBI" id="CHEBI:18420"/>
    </ligand>
</feature>
<keyword evidence="9" id="KW-0472">Membrane</keyword>
<dbReference type="InterPro" id="IPR050122">
    <property type="entry name" value="RTK"/>
</dbReference>
<feature type="binding site" evidence="7">
    <location>
        <position position="356"/>
    </location>
    <ligand>
        <name>ATP</name>
        <dbReference type="ChEBI" id="CHEBI:30616"/>
    </ligand>
</feature>
<keyword evidence="4 7" id="KW-0067">ATP-binding</keyword>
<feature type="domain" description="Protein kinase" evidence="10">
    <location>
        <begin position="179"/>
        <end position="488"/>
    </location>
</feature>
<evidence type="ECO:0000313" key="12">
    <source>
        <dbReference type="Proteomes" id="UP000198287"/>
    </source>
</evidence>
<feature type="binding site" evidence="7">
    <location>
        <position position="226"/>
    </location>
    <ligand>
        <name>ATP</name>
        <dbReference type="ChEBI" id="CHEBI:30616"/>
    </ligand>
</feature>
<comment type="caution">
    <text evidence="11">The sequence shown here is derived from an EMBL/GenBank/DDBJ whole genome shotgun (WGS) entry which is preliminary data.</text>
</comment>
<dbReference type="InterPro" id="IPR001245">
    <property type="entry name" value="Ser-Thr/Tyr_kinase_cat_dom"/>
</dbReference>
<sequence length="492" mass="56143">MYFYGSGIWVLIWNNGSQSGVPKSWIVSGSVERVGSFLERQSEIKMNTLDIIGITCGGVSIIYSDKERRSDNNVRLVFPEKEYLNLRIIEKPSTSTVVPMVIVVTVSSVGLLFIVILFGFGIWLWRRPPVDIVFDKLIKDFFNGYECHAEGDDGTQLCQNAESKPYDKSYEISLDNIAIHWDSPLGSGAYGMVLNGTLRGKPDNTAKNNKNIKKSNTANLFKIAVKTVKPSLDSTSLTALLSELKVMIYIGRHENIIGLIGACTEKLWNRELYLILEYCQHGSLQKYLQDNRSDFKNSSTKRVTKDPTQLISEYQNHWGDTFKINLHDLFRWSVEIAAGMNYLAERKVFHGDLAARNVLLDSSLTAKVSDFGLSRRLYERYEYVKQSKEPLPWRWMAPESLRDLTFSTESDVWSFGITLWEIFSLGHVPYSGIQYTSGFIESLETNYRLSKPQYASVKMYDLMLACWDNDVIERPAFFDIVDGVINMLNEIE</sequence>
<dbReference type="Gene3D" id="1.10.510.10">
    <property type="entry name" value="Transferase(Phosphotransferase) domain 1"/>
    <property type="match status" value="1"/>
</dbReference>
<protein>
    <submittedName>
        <fullName evidence="11">Vascular endothelial growth factor receptor 3</fullName>
    </submittedName>
</protein>
<dbReference type="InterPro" id="IPR011009">
    <property type="entry name" value="Kinase-like_dom_sf"/>
</dbReference>
<evidence type="ECO:0000256" key="6">
    <source>
        <dbReference type="PIRSR" id="PIRSR000615-1"/>
    </source>
</evidence>
<dbReference type="FunFam" id="1.10.510.10:FF:000554">
    <property type="entry name" value="Predicted protein"/>
    <property type="match status" value="1"/>
</dbReference>
<keyword evidence="8" id="KW-0460">Magnesium</keyword>
<dbReference type="GO" id="GO:0005524">
    <property type="term" value="F:ATP binding"/>
    <property type="evidence" value="ECO:0007669"/>
    <property type="project" value="UniProtKB-KW"/>
</dbReference>
<dbReference type="AlphaFoldDB" id="A0A226DQ98"/>
<keyword evidence="8" id="KW-0479">Metal-binding</keyword>
<dbReference type="PIRSF" id="PIRSF000615">
    <property type="entry name" value="TyrPK_CSF1-R"/>
    <property type="match status" value="1"/>
</dbReference>
<dbReference type="PANTHER" id="PTHR24416:SF600">
    <property type="entry name" value="PDGF- AND VEGF-RECEPTOR RELATED, ISOFORM J"/>
    <property type="match status" value="1"/>
</dbReference>
<dbReference type="InterPro" id="IPR008266">
    <property type="entry name" value="Tyr_kinase_AS"/>
</dbReference>
<evidence type="ECO:0000256" key="1">
    <source>
        <dbReference type="ARBA" id="ARBA00022679"/>
    </source>
</evidence>
<accession>A0A226DQ98</accession>
<keyword evidence="3" id="KW-0418">Kinase</keyword>
<dbReference type="GO" id="GO:0005886">
    <property type="term" value="C:plasma membrane"/>
    <property type="evidence" value="ECO:0007669"/>
    <property type="project" value="TreeGrafter"/>
</dbReference>
<dbReference type="GO" id="GO:0046872">
    <property type="term" value="F:metal ion binding"/>
    <property type="evidence" value="ECO:0007669"/>
    <property type="project" value="UniProtKB-KW"/>
</dbReference>
<dbReference type="GO" id="GO:0007169">
    <property type="term" value="P:cell surface receptor protein tyrosine kinase signaling pathway"/>
    <property type="evidence" value="ECO:0007669"/>
    <property type="project" value="TreeGrafter"/>
</dbReference>
<feature type="binding site" evidence="7">
    <location>
        <begin position="186"/>
        <end position="193"/>
    </location>
    <ligand>
        <name>ATP</name>
        <dbReference type="ChEBI" id="CHEBI:30616"/>
    </ligand>
</feature>
<keyword evidence="1" id="KW-0808">Transferase</keyword>
<evidence type="ECO:0000256" key="9">
    <source>
        <dbReference type="SAM" id="Phobius"/>
    </source>
</evidence>
<evidence type="ECO:0000256" key="3">
    <source>
        <dbReference type="ARBA" id="ARBA00022777"/>
    </source>
</evidence>
<feature type="transmembrane region" description="Helical" evidence="9">
    <location>
        <begin position="97"/>
        <end position="125"/>
    </location>
</feature>
<dbReference type="Proteomes" id="UP000198287">
    <property type="component" value="Unassembled WGS sequence"/>
</dbReference>
<evidence type="ECO:0000256" key="5">
    <source>
        <dbReference type="ARBA" id="ARBA00023137"/>
    </source>
</evidence>
<organism evidence="11 12">
    <name type="scientific">Folsomia candida</name>
    <name type="common">Springtail</name>
    <dbReference type="NCBI Taxonomy" id="158441"/>
    <lineage>
        <taxon>Eukaryota</taxon>
        <taxon>Metazoa</taxon>
        <taxon>Ecdysozoa</taxon>
        <taxon>Arthropoda</taxon>
        <taxon>Hexapoda</taxon>
        <taxon>Collembola</taxon>
        <taxon>Entomobryomorpha</taxon>
        <taxon>Isotomoidea</taxon>
        <taxon>Isotomidae</taxon>
        <taxon>Proisotominae</taxon>
        <taxon>Folsomia</taxon>
    </lineage>
</organism>
<keyword evidence="11" id="KW-0675">Receptor</keyword>
<dbReference type="GO" id="GO:0004714">
    <property type="term" value="F:transmembrane receptor protein tyrosine kinase activity"/>
    <property type="evidence" value="ECO:0007669"/>
    <property type="project" value="TreeGrafter"/>
</dbReference>
<gene>
    <name evidence="11" type="ORF">Fcan01_17656</name>
</gene>
<feature type="binding site" evidence="8">
    <location>
        <position position="370"/>
    </location>
    <ligand>
        <name>Mg(2+)</name>
        <dbReference type="ChEBI" id="CHEBI:18420"/>
    </ligand>
</feature>
<evidence type="ECO:0000259" key="10">
    <source>
        <dbReference type="PROSITE" id="PS50011"/>
    </source>
</evidence>
<dbReference type="EMBL" id="LNIX01000013">
    <property type="protein sequence ID" value="OXA47685.1"/>
    <property type="molecule type" value="Genomic_DNA"/>
</dbReference>
<evidence type="ECO:0000256" key="2">
    <source>
        <dbReference type="ARBA" id="ARBA00022741"/>
    </source>
</evidence>
<reference evidence="11 12" key="1">
    <citation type="submission" date="2015-12" db="EMBL/GenBank/DDBJ databases">
        <title>The genome of Folsomia candida.</title>
        <authorList>
            <person name="Faddeeva A."/>
            <person name="Derks M.F."/>
            <person name="Anvar Y."/>
            <person name="Smit S."/>
            <person name="Van Straalen N."/>
            <person name="Roelofs D."/>
        </authorList>
    </citation>
    <scope>NUCLEOTIDE SEQUENCE [LARGE SCALE GENOMIC DNA]</scope>
    <source>
        <strain evidence="11 12">VU population</strain>
        <tissue evidence="11">Whole body</tissue>
    </source>
</reference>
<keyword evidence="12" id="KW-1185">Reference proteome</keyword>
<keyword evidence="9" id="KW-1133">Transmembrane helix</keyword>
<feature type="active site" description="Proton acceptor" evidence="6">
    <location>
        <position position="352"/>
    </location>
</feature>
<keyword evidence="9" id="KW-0812">Transmembrane</keyword>